<evidence type="ECO:0000256" key="5">
    <source>
        <dbReference type="SAM" id="MobiDB-lite"/>
    </source>
</evidence>
<dbReference type="InterPro" id="IPR036390">
    <property type="entry name" value="WH_DNA-bd_sf"/>
</dbReference>
<evidence type="ECO:0000256" key="3">
    <source>
        <dbReference type="ARBA" id="ARBA00023125"/>
    </source>
</evidence>
<dbReference type="SUPFAM" id="SSF53850">
    <property type="entry name" value="Periplasmic binding protein-like II"/>
    <property type="match status" value="1"/>
</dbReference>
<dbReference type="PROSITE" id="PS50931">
    <property type="entry name" value="HTH_LYSR"/>
    <property type="match status" value="1"/>
</dbReference>
<evidence type="ECO:0000259" key="6">
    <source>
        <dbReference type="PROSITE" id="PS50931"/>
    </source>
</evidence>
<keyword evidence="4" id="KW-0804">Transcription</keyword>
<keyword evidence="3" id="KW-0238">DNA-binding</keyword>
<evidence type="ECO:0000313" key="7">
    <source>
        <dbReference type="EMBL" id="TVT19736.1"/>
    </source>
</evidence>
<dbReference type="PANTHER" id="PTHR30346:SF29">
    <property type="entry name" value="LYSR SUBSTRATE-BINDING"/>
    <property type="match status" value="1"/>
</dbReference>
<dbReference type="Pfam" id="PF00126">
    <property type="entry name" value="HTH_1"/>
    <property type="match status" value="1"/>
</dbReference>
<reference evidence="7 8" key="1">
    <citation type="submission" date="2019-07" db="EMBL/GenBank/DDBJ databases">
        <title>New species of Amycolatopsis and Streptomyces.</title>
        <authorList>
            <person name="Duangmal K."/>
            <person name="Teo W.F.A."/>
            <person name="Lipun K."/>
        </authorList>
    </citation>
    <scope>NUCLEOTIDE SEQUENCE [LARGE SCALE GENOMIC DNA]</scope>
    <source>
        <strain evidence="7 8">JCM 30562</strain>
    </source>
</reference>
<dbReference type="GO" id="GO:0003677">
    <property type="term" value="F:DNA binding"/>
    <property type="evidence" value="ECO:0007669"/>
    <property type="project" value="UniProtKB-KW"/>
</dbReference>
<dbReference type="InterPro" id="IPR036388">
    <property type="entry name" value="WH-like_DNA-bd_sf"/>
</dbReference>
<dbReference type="InterPro" id="IPR000847">
    <property type="entry name" value="LysR_HTH_N"/>
</dbReference>
<dbReference type="PANTHER" id="PTHR30346">
    <property type="entry name" value="TRANSCRIPTIONAL DUAL REGULATOR HCAR-RELATED"/>
    <property type="match status" value="1"/>
</dbReference>
<feature type="region of interest" description="Disordered" evidence="5">
    <location>
        <begin position="1"/>
        <end position="21"/>
    </location>
</feature>
<dbReference type="CDD" id="cd08423">
    <property type="entry name" value="PBP2_LTTR_like_6"/>
    <property type="match status" value="1"/>
</dbReference>
<sequence length="326" mass="35085">MTSHPKRGTVTSVAVSPSGRGSALEGTRVLEIRRLQIFAAVAERGSFTAAAEALYMTHSAVSQQMALLERQLGVPLVIRGPRGVELTESGRLLAERSTGLLGTIASIEQELQDLKARHASVRLGAFPTAGADLIPRVLSEYQKRYPETKVVLRSAHAADMPAVLREGAIHLGLVWDYDFLPRTVPPDIEWVHLVDDPLFVLVPADHPLAGESEVDLLEFAGENWVVRGHSPPYDEAFTTMCRVAGFEPQIGFVTEDYLSAQGLVAAGIGVSAAPRLALVAQRPDVVAVPIAGQAPHRRIAAVRLRAATQHEAAEQMLDVLRKAATG</sequence>
<evidence type="ECO:0000256" key="2">
    <source>
        <dbReference type="ARBA" id="ARBA00023015"/>
    </source>
</evidence>
<dbReference type="GO" id="GO:0032993">
    <property type="term" value="C:protein-DNA complex"/>
    <property type="evidence" value="ECO:0007669"/>
    <property type="project" value="TreeGrafter"/>
</dbReference>
<dbReference type="PRINTS" id="PR00039">
    <property type="entry name" value="HTHLYSR"/>
</dbReference>
<dbReference type="AlphaFoldDB" id="A0A558A666"/>
<dbReference type="SUPFAM" id="SSF46785">
    <property type="entry name" value="Winged helix' DNA-binding domain"/>
    <property type="match status" value="1"/>
</dbReference>
<dbReference type="Pfam" id="PF03466">
    <property type="entry name" value="LysR_substrate"/>
    <property type="match status" value="1"/>
</dbReference>
<dbReference type="FunFam" id="1.10.10.10:FF:000001">
    <property type="entry name" value="LysR family transcriptional regulator"/>
    <property type="match status" value="1"/>
</dbReference>
<feature type="domain" description="HTH lysR-type" evidence="6">
    <location>
        <begin position="30"/>
        <end position="87"/>
    </location>
</feature>
<keyword evidence="8" id="KW-1185">Reference proteome</keyword>
<dbReference type="Gene3D" id="3.40.190.290">
    <property type="match status" value="1"/>
</dbReference>
<dbReference type="GO" id="GO:0003700">
    <property type="term" value="F:DNA-binding transcription factor activity"/>
    <property type="evidence" value="ECO:0007669"/>
    <property type="project" value="InterPro"/>
</dbReference>
<comment type="similarity">
    <text evidence="1">Belongs to the LysR transcriptional regulatory family.</text>
</comment>
<comment type="caution">
    <text evidence="7">The sequence shown here is derived from an EMBL/GenBank/DDBJ whole genome shotgun (WGS) entry which is preliminary data.</text>
</comment>
<organism evidence="7 8">
    <name type="scientific">Amycolatopsis acidiphila</name>
    <dbReference type="NCBI Taxonomy" id="715473"/>
    <lineage>
        <taxon>Bacteria</taxon>
        <taxon>Bacillati</taxon>
        <taxon>Actinomycetota</taxon>
        <taxon>Actinomycetes</taxon>
        <taxon>Pseudonocardiales</taxon>
        <taxon>Pseudonocardiaceae</taxon>
        <taxon>Amycolatopsis</taxon>
    </lineage>
</organism>
<proteinExistence type="inferred from homology"/>
<evidence type="ECO:0000256" key="1">
    <source>
        <dbReference type="ARBA" id="ARBA00009437"/>
    </source>
</evidence>
<dbReference type="EMBL" id="VJZA01000043">
    <property type="protein sequence ID" value="TVT19736.1"/>
    <property type="molecule type" value="Genomic_DNA"/>
</dbReference>
<gene>
    <name evidence="7" type="ORF">FNH06_22950</name>
</gene>
<dbReference type="Gene3D" id="1.10.10.10">
    <property type="entry name" value="Winged helix-like DNA-binding domain superfamily/Winged helix DNA-binding domain"/>
    <property type="match status" value="1"/>
</dbReference>
<keyword evidence="2" id="KW-0805">Transcription regulation</keyword>
<evidence type="ECO:0000313" key="8">
    <source>
        <dbReference type="Proteomes" id="UP000318578"/>
    </source>
</evidence>
<protein>
    <submittedName>
        <fullName evidence="7">LysR family transcriptional regulator</fullName>
    </submittedName>
</protein>
<evidence type="ECO:0000256" key="4">
    <source>
        <dbReference type="ARBA" id="ARBA00023163"/>
    </source>
</evidence>
<dbReference type="Proteomes" id="UP000318578">
    <property type="component" value="Unassembled WGS sequence"/>
</dbReference>
<dbReference type="OrthoDB" id="3673085at2"/>
<accession>A0A558A666</accession>
<dbReference type="InterPro" id="IPR005119">
    <property type="entry name" value="LysR_subst-bd"/>
</dbReference>
<name>A0A558A666_9PSEU</name>